<name>A0A2T4GJ71_FUSCU</name>
<evidence type="ECO:0000313" key="3">
    <source>
        <dbReference type="Proteomes" id="UP000241587"/>
    </source>
</evidence>
<sequence length="74" mass="7888">MPDLPLAIGKGRAQQPEQPQSEPRTPSAWLRLPSGFSRRPEEAAKTSAKKATATGGIKAGQMKQTGDENTNPCN</sequence>
<keyword evidence="3" id="KW-1185">Reference proteome</keyword>
<feature type="compositionally biased region" description="Polar residues" evidence="1">
    <location>
        <begin position="15"/>
        <end position="24"/>
    </location>
</feature>
<evidence type="ECO:0000313" key="2">
    <source>
        <dbReference type="EMBL" id="PTD03581.1"/>
    </source>
</evidence>
<feature type="compositionally biased region" description="Polar residues" evidence="1">
    <location>
        <begin position="62"/>
        <end position="74"/>
    </location>
</feature>
<reference evidence="2 3" key="1">
    <citation type="submission" date="2018-02" db="EMBL/GenBank/DDBJ databases">
        <title>Fusarium culmorum secondary metabolites in fungal-bacterial-plant interactions.</title>
        <authorList>
            <person name="Schmidt R."/>
        </authorList>
    </citation>
    <scope>NUCLEOTIDE SEQUENCE [LARGE SCALE GENOMIC DNA]</scope>
    <source>
        <strain evidence="2 3">PV</strain>
    </source>
</reference>
<dbReference type="Proteomes" id="UP000241587">
    <property type="component" value="Unassembled WGS sequence"/>
</dbReference>
<feature type="compositionally biased region" description="Low complexity" evidence="1">
    <location>
        <begin position="45"/>
        <end position="60"/>
    </location>
</feature>
<organism evidence="2 3">
    <name type="scientific">Fusarium culmorum</name>
    <dbReference type="NCBI Taxonomy" id="5516"/>
    <lineage>
        <taxon>Eukaryota</taxon>
        <taxon>Fungi</taxon>
        <taxon>Dikarya</taxon>
        <taxon>Ascomycota</taxon>
        <taxon>Pezizomycotina</taxon>
        <taxon>Sordariomycetes</taxon>
        <taxon>Hypocreomycetidae</taxon>
        <taxon>Hypocreales</taxon>
        <taxon>Nectriaceae</taxon>
        <taxon>Fusarium</taxon>
    </lineage>
</organism>
<protein>
    <submittedName>
        <fullName evidence="2">Uncharacterized protein</fullName>
    </submittedName>
</protein>
<comment type="caution">
    <text evidence="2">The sequence shown here is derived from an EMBL/GenBank/DDBJ whole genome shotgun (WGS) entry which is preliminary data.</text>
</comment>
<evidence type="ECO:0000256" key="1">
    <source>
        <dbReference type="SAM" id="MobiDB-lite"/>
    </source>
</evidence>
<accession>A0A2T4GJ71</accession>
<dbReference type="AlphaFoldDB" id="A0A2T4GJ71"/>
<proteinExistence type="predicted"/>
<feature type="region of interest" description="Disordered" evidence="1">
    <location>
        <begin position="1"/>
        <end position="74"/>
    </location>
</feature>
<gene>
    <name evidence="2" type="ORF">FCULG_00002045</name>
</gene>
<dbReference type="EMBL" id="PVEM01000012">
    <property type="protein sequence ID" value="PTD03581.1"/>
    <property type="molecule type" value="Genomic_DNA"/>
</dbReference>